<sequence length="998" mass="113079">MTESSFYEYECTAQMLADGEVKFSKYKSNNSGMTVCICETDGPLVGGYFCIATEAHDDDGLPHTLEHLVFMGSEKYPYKGFLDLVASRCLSQGTNAWTDTDHTCYTITTAGDEGFLKMLPIYLDHLLYPTLKDSAFVTEVHHVNGEGEDAGVVYCEMQTRENAGESRCHLAMLRAMYPGKCGYKSETGGLVKNLRESTTNEKCIAYHKEFYRPENLCIIITGQIEAQKVFAALKPVEDRISSDSKRPPFVRPWQTPVPPLQDSVLLDVEYPSDEDEYGLVIAAWRGPLANDSSRIIALQIVMDYLTDNTVAPLNRELVESEEPLCNHVDYSVIENYETCIYLNLSNVPITQLEEAKEKLFATMKGIADGEEKLDMGIMKTMIKKKQLFILSNMESSPHDQLSGCLIGDFLYGNDIEDLQNRLQEIPAIEKLFTEPPEFWINLLKKYIIEANHVIILGKPSPDLSKAMADQEKQRIQDQIKRLGPQGLKEKERILNEAVVIGEMKPPKETLTAVSVPSVKSIKFHPIQRICNVVETEDKNVDFAIKKMPCRFQLDVIHTNFVRLYVVMDTSQLPKDLRMYLPLFVELLDNSAINRDGVIIPYEQVVKELSEDTMSIYANLGFDYSRFFCGKNAQIICLDLLVEEEKYEKSVQWVREILYQIVFTPARVKSYIHKMVSDLADLKRSGSSIMKTILKSMVYQRESNQWAASMMRQSKFLNKLSKELESKPDDVVGKLYTVREFVTCPERLTIHLSANLKSLRKKLDPEQPWIGNFFPSCVTPGIIMNSPIKKCHELLQKNSNIKNGFIIGVGSVEMAYMIQCAPCLTSYTDSDYAPLLVLLQYLTQLEGPMWRQIRGLGLAYHFAIFVDPDSGMIFFILSKSSNLVKGYEESLAIVNSHLNGTSKWESELFESATSSLVFDTIERVKTVADTTEESLKAYYSNTDMTFTQELLGKISQVTNADLDRVGEKYLKPLFDSSVSKCVVCCHPNKVKEIIDGFQQ</sequence>
<organism evidence="4 5">
    <name type="scientific">Oedothorax gibbosus</name>
    <dbReference type="NCBI Taxonomy" id="931172"/>
    <lineage>
        <taxon>Eukaryota</taxon>
        <taxon>Metazoa</taxon>
        <taxon>Ecdysozoa</taxon>
        <taxon>Arthropoda</taxon>
        <taxon>Chelicerata</taxon>
        <taxon>Arachnida</taxon>
        <taxon>Araneae</taxon>
        <taxon>Araneomorphae</taxon>
        <taxon>Entelegynae</taxon>
        <taxon>Araneoidea</taxon>
        <taxon>Linyphiidae</taxon>
        <taxon>Erigoninae</taxon>
        <taxon>Oedothorax</taxon>
    </lineage>
</organism>
<dbReference type="Pfam" id="PF05193">
    <property type="entry name" value="Peptidase_M16_C"/>
    <property type="match status" value="1"/>
</dbReference>
<dbReference type="FunFam" id="3.30.830.10:FF:000031">
    <property type="entry name" value="Putative zinc metalloprotease"/>
    <property type="match status" value="1"/>
</dbReference>
<protein>
    <recommendedName>
        <fullName evidence="6">Presequence protease, mitochondrial</fullName>
    </recommendedName>
</protein>
<name>A0AAV6UP14_9ARAC</name>
<evidence type="ECO:0000259" key="1">
    <source>
        <dbReference type="Pfam" id="PF00675"/>
    </source>
</evidence>
<dbReference type="PANTHER" id="PTHR43016">
    <property type="entry name" value="PRESEQUENCE PROTEASE"/>
    <property type="match status" value="1"/>
</dbReference>
<feature type="domain" description="Peptidase M16 N-terminal" evidence="1">
    <location>
        <begin position="54"/>
        <end position="146"/>
    </location>
</feature>
<dbReference type="Proteomes" id="UP000827092">
    <property type="component" value="Unassembled WGS sequence"/>
</dbReference>
<reference evidence="4 5" key="1">
    <citation type="journal article" date="2022" name="Nat. Ecol. Evol.">
        <title>A masculinizing supergene underlies an exaggerated male reproductive morph in a spider.</title>
        <authorList>
            <person name="Hendrickx F."/>
            <person name="De Corte Z."/>
            <person name="Sonet G."/>
            <person name="Van Belleghem S.M."/>
            <person name="Kostlbacher S."/>
            <person name="Vangestel C."/>
        </authorList>
    </citation>
    <scope>NUCLEOTIDE SEQUENCE [LARGE SCALE GENOMIC DNA]</scope>
    <source>
        <strain evidence="4">W744_W776</strain>
    </source>
</reference>
<keyword evidence="5" id="KW-1185">Reference proteome</keyword>
<dbReference type="InterPro" id="IPR011249">
    <property type="entry name" value="Metalloenz_LuxS/M16"/>
</dbReference>
<dbReference type="Pfam" id="PF00675">
    <property type="entry name" value="Peptidase_M16"/>
    <property type="match status" value="1"/>
</dbReference>
<comment type="caution">
    <text evidence="4">The sequence shown here is derived from an EMBL/GenBank/DDBJ whole genome shotgun (WGS) entry which is preliminary data.</text>
</comment>
<evidence type="ECO:0008006" key="6">
    <source>
        <dbReference type="Google" id="ProtNLM"/>
    </source>
</evidence>
<dbReference type="SUPFAM" id="SSF63411">
    <property type="entry name" value="LuxS/MPP-like metallohydrolase"/>
    <property type="match status" value="4"/>
</dbReference>
<dbReference type="FunFam" id="3.30.830.10:FF:000015">
    <property type="entry name" value="Putative zinc metalloprotease"/>
    <property type="match status" value="1"/>
</dbReference>
<dbReference type="GO" id="GO:0006508">
    <property type="term" value="P:proteolysis"/>
    <property type="evidence" value="ECO:0007669"/>
    <property type="project" value="InterPro"/>
</dbReference>
<evidence type="ECO:0000259" key="2">
    <source>
        <dbReference type="Pfam" id="PF05193"/>
    </source>
</evidence>
<dbReference type="InterPro" id="IPR013578">
    <property type="entry name" value="Peptidase_M16C_assoc"/>
</dbReference>
<evidence type="ECO:0000313" key="5">
    <source>
        <dbReference type="Proteomes" id="UP000827092"/>
    </source>
</evidence>
<dbReference type="InterPro" id="IPR007863">
    <property type="entry name" value="Peptidase_M16_C"/>
</dbReference>
<evidence type="ECO:0000313" key="4">
    <source>
        <dbReference type="EMBL" id="KAG8186187.1"/>
    </source>
</evidence>
<accession>A0AAV6UP14</accession>
<feature type="domain" description="Peptidase M16 C-terminal" evidence="2">
    <location>
        <begin position="199"/>
        <end position="373"/>
    </location>
</feature>
<gene>
    <name evidence="4" type="ORF">JTE90_008717</name>
</gene>
<dbReference type="Pfam" id="PF08367">
    <property type="entry name" value="M16C_assoc"/>
    <property type="match status" value="1"/>
</dbReference>
<dbReference type="Gene3D" id="3.30.830.10">
    <property type="entry name" value="Metalloenzyme, LuxS/M16 peptidase-like"/>
    <property type="match status" value="4"/>
</dbReference>
<feature type="domain" description="Peptidase M16C associated" evidence="3">
    <location>
        <begin position="458"/>
        <end position="719"/>
    </location>
</feature>
<evidence type="ECO:0000259" key="3">
    <source>
        <dbReference type="Pfam" id="PF08367"/>
    </source>
</evidence>
<dbReference type="AlphaFoldDB" id="A0AAV6UP14"/>
<dbReference type="GO" id="GO:0046872">
    <property type="term" value="F:metal ion binding"/>
    <property type="evidence" value="ECO:0007669"/>
    <property type="project" value="InterPro"/>
</dbReference>
<dbReference type="InterPro" id="IPR011765">
    <property type="entry name" value="Pept_M16_N"/>
</dbReference>
<proteinExistence type="predicted"/>
<dbReference type="PANTHER" id="PTHR43016:SF16">
    <property type="entry name" value="METALLOPROTEASE, PUTATIVE (AFU_ORTHOLOGUE AFUA_4G07610)-RELATED"/>
    <property type="match status" value="1"/>
</dbReference>
<dbReference type="EMBL" id="JAFNEN010000309">
    <property type="protein sequence ID" value="KAG8186187.1"/>
    <property type="molecule type" value="Genomic_DNA"/>
</dbReference>